<reference evidence="1" key="2">
    <citation type="journal article" date="2015" name="Fish Shellfish Immunol.">
        <title>Early steps in the European eel (Anguilla anguilla)-Vibrio vulnificus interaction in the gills: Role of the RtxA13 toxin.</title>
        <authorList>
            <person name="Callol A."/>
            <person name="Pajuelo D."/>
            <person name="Ebbesson L."/>
            <person name="Teles M."/>
            <person name="MacKenzie S."/>
            <person name="Amaro C."/>
        </authorList>
    </citation>
    <scope>NUCLEOTIDE SEQUENCE</scope>
</reference>
<proteinExistence type="predicted"/>
<name>A0A0E9S3N0_ANGAN</name>
<protein>
    <submittedName>
        <fullName evidence="1">Uncharacterized protein</fullName>
    </submittedName>
</protein>
<evidence type="ECO:0000313" key="1">
    <source>
        <dbReference type="EMBL" id="JAH35802.1"/>
    </source>
</evidence>
<sequence length="62" mass="6865">MTTSARSMVLSRILTTLTASLKMSKTELSAIHCSEEGGKKRVFSQMLLSFTRHMIMASVICL</sequence>
<dbReference type="AlphaFoldDB" id="A0A0E9S3N0"/>
<dbReference type="EMBL" id="GBXM01072775">
    <property type="protein sequence ID" value="JAH35802.1"/>
    <property type="molecule type" value="Transcribed_RNA"/>
</dbReference>
<organism evidence="1">
    <name type="scientific">Anguilla anguilla</name>
    <name type="common">European freshwater eel</name>
    <name type="synonym">Muraena anguilla</name>
    <dbReference type="NCBI Taxonomy" id="7936"/>
    <lineage>
        <taxon>Eukaryota</taxon>
        <taxon>Metazoa</taxon>
        <taxon>Chordata</taxon>
        <taxon>Craniata</taxon>
        <taxon>Vertebrata</taxon>
        <taxon>Euteleostomi</taxon>
        <taxon>Actinopterygii</taxon>
        <taxon>Neopterygii</taxon>
        <taxon>Teleostei</taxon>
        <taxon>Anguilliformes</taxon>
        <taxon>Anguillidae</taxon>
        <taxon>Anguilla</taxon>
    </lineage>
</organism>
<accession>A0A0E9S3N0</accession>
<reference evidence="1" key="1">
    <citation type="submission" date="2014-11" db="EMBL/GenBank/DDBJ databases">
        <authorList>
            <person name="Amaro Gonzalez C."/>
        </authorList>
    </citation>
    <scope>NUCLEOTIDE SEQUENCE</scope>
</reference>